<dbReference type="PANTHER" id="PTHR34571">
    <property type="entry name" value="(S)-UREIDOGLYCINE AMINOHYDROLASE"/>
    <property type="match status" value="1"/>
</dbReference>
<sequence length="245" mass="26854">MQRLGFTRSKIRPNYTLHTPDAFVRAPLPGMRNATAIVHISPHLGAKFTQYTAELQAGGELGVLPTGFSRFVYVHGGSVRLTVGTNQRTLQSAGYAYLPPGLSHTLTSDDVARLTVIEKPYVPLGEVPAPDFVIGNASEVLVKPLPGEDRIDLQTLLPDHPAFDFAVNVMTYPPGVTLPFVEIHVMEHGLVMLQGEGVYLLNEDHHAVKAGDVIYMAPYCPQWFTSSNGVSGYLIYKDVNRHPHV</sequence>
<name>A0A511NB81_DEIC1</name>
<dbReference type="InterPro" id="IPR011051">
    <property type="entry name" value="RmlC_Cupin_sf"/>
</dbReference>
<accession>A0A511NB81</accession>
<dbReference type="InterPro" id="IPR017627">
    <property type="entry name" value="UGHY"/>
</dbReference>
<dbReference type="OrthoDB" id="9814939at2"/>
<dbReference type="CDD" id="cd02211">
    <property type="entry name" value="cupin_UGlyAH_N"/>
    <property type="match status" value="1"/>
</dbReference>
<dbReference type="RefSeq" id="WP_146891931.1">
    <property type="nucleotide sequence ID" value="NZ_BJXB01000057.1"/>
</dbReference>
<keyword evidence="2" id="KW-1185">Reference proteome</keyword>
<dbReference type="SUPFAM" id="SSF51182">
    <property type="entry name" value="RmlC-like cupins"/>
    <property type="match status" value="1"/>
</dbReference>
<dbReference type="InterPro" id="IPR044697">
    <property type="entry name" value="UGlyAH_cupin_C"/>
</dbReference>
<comment type="caution">
    <text evidence="1">The sequence shown here is derived from an EMBL/GenBank/DDBJ whole genome shotgun (WGS) entry which is preliminary data.</text>
</comment>
<reference evidence="1 2" key="1">
    <citation type="submission" date="2019-07" db="EMBL/GenBank/DDBJ databases">
        <title>Whole genome shotgun sequence of Deinococcus cellulosilyticus NBRC 106333.</title>
        <authorList>
            <person name="Hosoyama A."/>
            <person name="Uohara A."/>
            <person name="Ohji S."/>
            <person name="Ichikawa N."/>
        </authorList>
    </citation>
    <scope>NUCLEOTIDE SEQUENCE [LARGE SCALE GENOMIC DNA]</scope>
    <source>
        <strain evidence="1 2">NBRC 106333</strain>
    </source>
</reference>
<dbReference type="Gene3D" id="2.60.120.10">
    <property type="entry name" value="Jelly Rolls"/>
    <property type="match status" value="1"/>
</dbReference>
<dbReference type="GO" id="GO:0071522">
    <property type="term" value="F:ureidoglycine aminohydrolase activity"/>
    <property type="evidence" value="ECO:0007669"/>
    <property type="project" value="InterPro"/>
</dbReference>
<dbReference type="EMBL" id="BJXB01000057">
    <property type="protein sequence ID" value="GEM50089.1"/>
    <property type="molecule type" value="Genomic_DNA"/>
</dbReference>
<organism evidence="1 2">
    <name type="scientific">Deinococcus cellulosilyticus (strain DSM 18568 / NBRC 106333 / KACC 11606 / 5516J-15)</name>
    <dbReference type="NCBI Taxonomy" id="1223518"/>
    <lineage>
        <taxon>Bacteria</taxon>
        <taxon>Thermotogati</taxon>
        <taxon>Deinococcota</taxon>
        <taxon>Deinococci</taxon>
        <taxon>Deinococcales</taxon>
        <taxon>Deinococcaceae</taxon>
        <taxon>Deinococcus</taxon>
    </lineage>
</organism>
<proteinExistence type="predicted"/>
<dbReference type="InterPro" id="IPR044704">
    <property type="entry name" value="UGlyAH_cupin_N"/>
</dbReference>
<dbReference type="InterPro" id="IPR014710">
    <property type="entry name" value="RmlC-like_jellyroll"/>
</dbReference>
<evidence type="ECO:0000313" key="2">
    <source>
        <dbReference type="Proteomes" id="UP000321306"/>
    </source>
</evidence>
<dbReference type="CDD" id="cd02212">
    <property type="entry name" value="cupin_UGlyAH_C"/>
    <property type="match status" value="1"/>
</dbReference>
<dbReference type="PANTHER" id="PTHR34571:SF1">
    <property type="entry name" value="(S)-UREIDOGLYCINE AMINOHYDROLASE"/>
    <property type="match status" value="1"/>
</dbReference>
<dbReference type="NCBIfam" id="TIGR03214">
    <property type="entry name" value="ura-cupin"/>
    <property type="match status" value="1"/>
</dbReference>
<dbReference type="Proteomes" id="UP000321306">
    <property type="component" value="Unassembled WGS sequence"/>
</dbReference>
<dbReference type="AlphaFoldDB" id="A0A511NB81"/>
<evidence type="ECO:0000313" key="1">
    <source>
        <dbReference type="EMBL" id="GEM50089.1"/>
    </source>
</evidence>
<gene>
    <name evidence="1" type="ORF">DC3_57240</name>
</gene>
<protein>
    <submittedName>
        <fullName evidence="1">Cupin</fullName>
    </submittedName>
</protein>